<organism evidence="1 2">
    <name type="scientific">Dioscorea alata</name>
    <name type="common">Purple yam</name>
    <dbReference type="NCBI Taxonomy" id="55571"/>
    <lineage>
        <taxon>Eukaryota</taxon>
        <taxon>Viridiplantae</taxon>
        <taxon>Streptophyta</taxon>
        <taxon>Embryophyta</taxon>
        <taxon>Tracheophyta</taxon>
        <taxon>Spermatophyta</taxon>
        <taxon>Magnoliopsida</taxon>
        <taxon>Liliopsida</taxon>
        <taxon>Dioscoreales</taxon>
        <taxon>Dioscoreaceae</taxon>
        <taxon>Dioscorea</taxon>
    </lineage>
</organism>
<keyword evidence="2" id="KW-1185">Reference proteome</keyword>
<dbReference type="Proteomes" id="UP000827976">
    <property type="component" value="Chromosome 19"/>
</dbReference>
<evidence type="ECO:0000313" key="1">
    <source>
        <dbReference type="EMBL" id="KAH7654687.1"/>
    </source>
</evidence>
<comment type="caution">
    <text evidence="1">The sequence shown here is derived from an EMBL/GenBank/DDBJ whole genome shotgun (WGS) entry which is preliminary data.</text>
</comment>
<protein>
    <submittedName>
        <fullName evidence="1">P-loop containing nucleoside triphosphate hydrolase protein</fullName>
    </submittedName>
</protein>
<reference evidence="2" key="1">
    <citation type="journal article" date="2022" name="Nat. Commun.">
        <title>Chromosome evolution and the genetic basis of agronomically important traits in greater yam.</title>
        <authorList>
            <person name="Bredeson J.V."/>
            <person name="Lyons J.B."/>
            <person name="Oniyinde I.O."/>
            <person name="Okereke N.R."/>
            <person name="Kolade O."/>
            <person name="Nnabue I."/>
            <person name="Nwadili C.O."/>
            <person name="Hribova E."/>
            <person name="Parker M."/>
            <person name="Nwogha J."/>
            <person name="Shu S."/>
            <person name="Carlson J."/>
            <person name="Kariba R."/>
            <person name="Muthemba S."/>
            <person name="Knop K."/>
            <person name="Barton G.J."/>
            <person name="Sherwood A.V."/>
            <person name="Lopez-Montes A."/>
            <person name="Asiedu R."/>
            <person name="Jamnadass R."/>
            <person name="Muchugi A."/>
            <person name="Goodstein D."/>
            <person name="Egesi C.N."/>
            <person name="Featherston J."/>
            <person name="Asfaw A."/>
            <person name="Simpson G.G."/>
            <person name="Dolezel J."/>
            <person name="Hendre P.S."/>
            <person name="Van Deynze A."/>
            <person name="Kumar P.L."/>
            <person name="Obidiegwu J.E."/>
            <person name="Bhattacharjee R."/>
            <person name="Rokhsar D.S."/>
        </authorList>
    </citation>
    <scope>NUCLEOTIDE SEQUENCE [LARGE SCALE GENOMIC DNA]</scope>
    <source>
        <strain evidence="2">cv. TDa95/00328</strain>
    </source>
</reference>
<accession>A0ACB7U303</accession>
<evidence type="ECO:0000313" key="2">
    <source>
        <dbReference type="Proteomes" id="UP000827976"/>
    </source>
</evidence>
<proteinExistence type="predicted"/>
<name>A0ACB7U303_DIOAL</name>
<gene>
    <name evidence="1" type="ORF">IHE45_19G157400</name>
</gene>
<keyword evidence="1" id="KW-0378">Hydrolase</keyword>
<sequence>MIDSLPNAAKSGVLPEGSGVRAPADYDLEEPVEADDVSDSFLVGDTVSNLKKLTVTSESLVPDVKWEDVGGLEDVKKALLEAIQLPLLHKDQFSTGLQKRSGVLLHGPPGTGKTLLANAIAGECSLNLLTVNGPELIDRVSGESEKNVCAIFQKARSARPCVIFFDHLDFLARRRSDRNASGDSDGLAREMNKVFTQVLAEIDALHVSTEDIFIIGASNMPNFIDPAFLCPGRFDKLIYVGVNKDASFRESVLRVVTRGVNLHENVSLLSVAEQCPPYFTGCFVSTLCEIACDFAAMRQGACGGNDDFLSVDEDAVIVEMDDFMEALEFVKWQ</sequence>
<dbReference type="EMBL" id="CM037029">
    <property type="protein sequence ID" value="KAH7654687.1"/>
    <property type="molecule type" value="Genomic_DNA"/>
</dbReference>